<protein>
    <recommendedName>
        <fullName evidence="9">peptidoglycan glycosyltransferase</fullName>
        <ecNumber evidence="9">2.4.99.28</ecNumber>
    </recommendedName>
</protein>
<comment type="subcellular location">
    <subcellularLocation>
        <location evidence="1">Membrane</location>
    </subcellularLocation>
</comment>
<accession>X0WZY2</accession>
<keyword evidence="6" id="KW-0573">Peptidoglycan synthesis</keyword>
<dbReference type="GO" id="GO:0008360">
    <property type="term" value="P:regulation of cell shape"/>
    <property type="evidence" value="ECO:0007669"/>
    <property type="project" value="UniProtKB-KW"/>
</dbReference>
<reference evidence="12" key="1">
    <citation type="journal article" date="2014" name="Front. Microbiol.">
        <title>High frequency of phylogenetically diverse reductive dehalogenase-homologous genes in deep subseafloor sedimentary metagenomes.</title>
        <authorList>
            <person name="Kawai M."/>
            <person name="Futagami T."/>
            <person name="Toyoda A."/>
            <person name="Takaki Y."/>
            <person name="Nishi S."/>
            <person name="Hori S."/>
            <person name="Arai W."/>
            <person name="Tsubouchi T."/>
            <person name="Morono Y."/>
            <person name="Uchiyama I."/>
            <person name="Ito T."/>
            <person name="Fujiyama A."/>
            <person name="Inagaki F."/>
            <person name="Takami H."/>
        </authorList>
    </citation>
    <scope>NUCLEOTIDE SEQUENCE</scope>
    <source>
        <strain evidence="12">Expedition CK06-06</strain>
    </source>
</reference>
<dbReference type="Pfam" id="PF00905">
    <property type="entry name" value="Transpeptidase"/>
    <property type="match status" value="1"/>
</dbReference>
<dbReference type="GO" id="GO:0009252">
    <property type="term" value="P:peptidoglycan biosynthetic process"/>
    <property type="evidence" value="ECO:0007669"/>
    <property type="project" value="UniProtKB-KW"/>
</dbReference>
<keyword evidence="7" id="KW-0472">Membrane</keyword>
<evidence type="ECO:0000256" key="6">
    <source>
        <dbReference type="ARBA" id="ARBA00022984"/>
    </source>
</evidence>
<dbReference type="InterPro" id="IPR001460">
    <property type="entry name" value="PCN-bd_Tpept"/>
</dbReference>
<dbReference type="InterPro" id="IPR012338">
    <property type="entry name" value="Beta-lactam/transpept-like"/>
</dbReference>
<feature type="domain" description="Penicillin-binding protein transpeptidase" evidence="11">
    <location>
        <begin position="14"/>
        <end position="229"/>
    </location>
</feature>
<evidence type="ECO:0000256" key="3">
    <source>
        <dbReference type="ARBA" id="ARBA00022676"/>
    </source>
</evidence>
<dbReference type="GO" id="GO:0016020">
    <property type="term" value="C:membrane"/>
    <property type="evidence" value="ECO:0007669"/>
    <property type="project" value="UniProtKB-SubCell"/>
</dbReference>
<feature type="non-terminal residue" evidence="12">
    <location>
        <position position="248"/>
    </location>
</feature>
<keyword evidence="3" id="KW-0328">Glycosyltransferase</keyword>
<gene>
    <name evidence="12" type="ORF">S01H1_68138</name>
</gene>
<proteinExistence type="predicted"/>
<dbReference type="EMBL" id="BARS01045176">
    <property type="protein sequence ID" value="GAG29953.1"/>
    <property type="molecule type" value="Genomic_DNA"/>
</dbReference>
<evidence type="ECO:0000256" key="1">
    <source>
        <dbReference type="ARBA" id="ARBA00004370"/>
    </source>
</evidence>
<dbReference type="EC" id="2.4.99.28" evidence="9"/>
<sequence>FFAEDYDGEVNVVLSQRQPGSAIKPITYLTAFKKGYSPAYVLVDVETEFAVGGERSYKPVNYDGNFRGPVQVRFALGSSLNIPAVKMLQLVGLRDMLQVAHEVGLETLEPTEENMRRFGLSIALGGGEVRLIDLASAYSAFANGGEKINPVVITKVEDARGKTIWEYKEERKKQVMSEEEAFLINHVLSDNNARLLTFGANSYLNMGSEIAVKTGTTNDKRDNWTIGWSDSILVGVWVGNNDNSPMKQ</sequence>
<dbReference type="Gene3D" id="3.40.710.10">
    <property type="entry name" value="DD-peptidase/beta-lactamase superfamily"/>
    <property type="match status" value="1"/>
</dbReference>
<evidence type="ECO:0000256" key="10">
    <source>
        <dbReference type="ARBA" id="ARBA00049902"/>
    </source>
</evidence>
<dbReference type="PANTHER" id="PTHR32282:SF11">
    <property type="entry name" value="PENICILLIN-BINDING PROTEIN 1B"/>
    <property type="match status" value="1"/>
</dbReference>
<evidence type="ECO:0000256" key="4">
    <source>
        <dbReference type="ARBA" id="ARBA00022679"/>
    </source>
</evidence>
<keyword evidence="8" id="KW-0961">Cell wall biogenesis/degradation</keyword>
<keyword evidence="4" id="KW-0808">Transferase</keyword>
<dbReference type="PANTHER" id="PTHR32282">
    <property type="entry name" value="BINDING PROTEIN TRANSPEPTIDASE, PUTATIVE-RELATED"/>
    <property type="match status" value="1"/>
</dbReference>
<evidence type="ECO:0000256" key="8">
    <source>
        <dbReference type="ARBA" id="ARBA00023316"/>
    </source>
</evidence>
<evidence type="ECO:0000256" key="9">
    <source>
        <dbReference type="ARBA" id="ARBA00044770"/>
    </source>
</evidence>
<evidence type="ECO:0000256" key="7">
    <source>
        <dbReference type="ARBA" id="ARBA00023136"/>
    </source>
</evidence>
<evidence type="ECO:0000256" key="5">
    <source>
        <dbReference type="ARBA" id="ARBA00022960"/>
    </source>
</evidence>
<dbReference type="InterPro" id="IPR050396">
    <property type="entry name" value="Glycosyltr_51/Transpeptidase"/>
</dbReference>
<dbReference type="GO" id="GO:0071555">
    <property type="term" value="P:cell wall organization"/>
    <property type="evidence" value="ECO:0007669"/>
    <property type="project" value="UniProtKB-KW"/>
</dbReference>
<comment type="catalytic activity">
    <reaction evidence="10">
        <text>[GlcNAc-(1-&gt;4)-Mur2Ac(oyl-L-Ala-gamma-D-Glu-L-Lys-D-Ala-D-Ala)](n)-di-trans,octa-cis-undecaprenyl diphosphate + beta-D-GlcNAc-(1-&gt;4)-Mur2Ac(oyl-L-Ala-gamma-D-Glu-L-Lys-D-Ala-D-Ala)-di-trans,octa-cis-undecaprenyl diphosphate = [GlcNAc-(1-&gt;4)-Mur2Ac(oyl-L-Ala-gamma-D-Glu-L-Lys-D-Ala-D-Ala)](n+1)-di-trans,octa-cis-undecaprenyl diphosphate + di-trans,octa-cis-undecaprenyl diphosphate + H(+)</text>
        <dbReference type="Rhea" id="RHEA:23708"/>
        <dbReference type="Rhea" id="RHEA-COMP:9602"/>
        <dbReference type="Rhea" id="RHEA-COMP:9603"/>
        <dbReference type="ChEBI" id="CHEBI:15378"/>
        <dbReference type="ChEBI" id="CHEBI:58405"/>
        <dbReference type="ChEBI" id="CHEBI:60033"/>
        <dbReference type="ChEBI" id="CHEBI:78435"/>
        <dbReference type="EC" id="2.4.99.28"/>
    </reaction>
</comment>
<evidence type="ECO:0000313" key="12">
    <source>
        <dbReference type="EMBL" id="GAG29953.1"/>
    </source>
</evidence>
<evidence type="ECO:0000256" key="2">
    <source>
        <dbReference type="ARBA" id="ARBA00022475"/>
    </source>
</evidence>
<organism evidence="12">
    <name type="scientific">marine sediment metagenome</name>
    <dbReference type="NCBI Taxonomy" id="412755"/>
    <lineage>
        <taxon>unclassified sequences</taxon>
        <taxon>metagenomes</taxon>
        <taxon>ecological metagenomes</taxon>
    </lineage>
</organism>
<keyword evidence="5" id="KW-0133">Cell shape</keyword>
<dbReference type="GO" id="GO:0008955">
    <property type="term" value="F:peptidoglycan glycosyltransferase activity"/>
    <property type="evidence" value="ECO:0007669"/>
    <property type="project" value="UniProtKB-EC"/>
</dbReference>
<dbReference type="SUPFAM" id="SSF56601">
    <property type="entry name" value="beta-lactamase/transpeptidase-like"/>
    <property type="match status" value="1"/>
</dbReference>
<name>X0WZY2_9ZZZZ</name>
<dbReference type="GO" id="GO:0030288">
    <property type="term" value="C:outer membrane-bounded periplasmic space"/>
    <property type="evidence" value="ECO:0007669"/>
    <property type="project" value="TreeGrafter"/>
</dbReference>
<comment type="caution">
    <text evidence="12">The sequence shown here is derived from an EMBL/GenBank/DDBJ whole genome shotgun (WGS) entry which is preliminary data.</text>
</comment>
<dbReference type="AlphaFoldDB" id="X0WZY2"/>
<dbReference type="GO" id="GO:0008658">
    <property type="term" value="F:penicillin binding"/>
    <property type="evidence" value="ECO:0007669"/>
    <property type="project" value="InterPro"/>
</dbReference>
<evidence type="ECO:0000259" key="11">
    <source>
        <dbReference type="Pfam" id="PF00905"/>
    </source>
</evidence>
<feature type="non-terminal residue" evidence="12">
    <location>
        <position position="1"/>
    </location>
</feature>
<keyword evidence="2" id="KW-1003">Cell membrane</keyword>